<keyword evidence="2" id="KW-1185">Reference proteome</keyword>
<name>A0AAN8ZG16_9MAGN</name>
<evidence type="ECO:0000313" key="1">
    <source>
        <dbReference type="EMBL" id="KAK6936392.1"/>
    </source>
</evidence>
<dbReference type="PANTHER" id="PTHR35320:SF1">
    <property type="entry name" value="ATP-DEPENDENT CLP PROTEASE ATP-BINDING SUBUNIT"/>
    <property type="match status" value="1"/>
</dbReference>
<dbReference type="PANTHER" id="PTHR35320">
    <property type="entry name" value="ATP-DEPENDENT CLP PROTEASE ATP-BINDING SUBUNIT"/>
    <property type="match status" value="1"/>
</dbReference>
<dbReference type="EMBL" id="JBAMMX010000007">
    <property type="protein sequence ID" value="KAK6936392.1"/>
    <property type="molecule type" value="Genomic_DNA"/>
</dbReference>
<gene>
    <name evidence="1" type="ORF">RJ641_033422</name>
</gene>
<reference evidence="1 2" key="1">
    <citation type="submission" date="2023-12" db="EMBL/GenBank/DDBJ databases">
        <title>A high-quality genome assembly for Dillenia turbinata (Dilleniales).</title>
        <authorList>
            <person name="Chanderbali A."/>
        </authorList>
    </citation>
    <scope>NUCLEOTIDE SEQUENCE [LARGE SCALE GENOMIC DNA]</scope>
    <source>
        <strain evidence="1">LSX21</strain>
        <tissue evidence="1">Leaf</tissue>
    </source>
</reference>
<comment type="caution">
    <text evidence="1">The sequence shown here is derived from an EMBL/GenBank/DDBJ whole genome shotgun (WGS) entry which is preliminary data.</text>
</comment>
<accession>A0AAN8ZG16</accession>
<evidence type="ECO:0000313" key="2">
    <source>
        <dbReference type="Proteomes" id="UP001370490"/>
    </source>
</evidence>
<organism evidence="1 2">
    <name type="scientific">Dillenia turbinata</name>
    <dbReference type="NCBI Taxonomy" id="194707"/>
    <lineage>
        <taxon>Eukaryota</taxon>
        <taxon>Viridiplantae</taxon>
        <taxon>Streptophyta</taxon>
        <taxon>Embryophyta</taxon>
        <taxon>Tracheophyta</taxon>
        <taxon>Spermatophyta</taxon>
        <taxon>Magnoliopsida</taxon>
        <taxon>eudicotyledons</taxon>
        <taxon>Gunneridae</taxon>
        <taxon>Pentapetalae</taxon>
        <taxon>Dilleniales</taxon>
        <taxon>Dilleniaceae</taxon>
        <taxon>Dillenia</taxon>
    </lineage>
</organism>
<proteinExistence type="predicted"/>
<protein>
    <submittedName>
        <fullName evidence="1">Uncharacterized protein</fullName>
    </submittedName>
</protein>
<dbReference type="Proteomes" id="UP001370490">
    <property type="component" value="Unassembled WGS sequence"/>
</dbReference>
<dbReference type="AlphaFoldDB" id="A0AAN8ZG16"/>
<sequence>MGCKINTFHSPKIPNKFSTKKPTLSNTCSSIHSKLRPQKVTFSYIQNQQESGKSSTTTTQTQSPKSNVYNVKFMTLGGCKLGISRYPEFEYDARGGSGTGSGTKVYNNDLDREEVSVCFDLDNLYIPPLTNATTKFLGLPLPPFLKIDIVPEQFQGKIDLESGKTILTSEESNGTMKSGRGERLDKDGRCRLVGVATVDPIDDLFMNTFLSLPTECLANMKAVISLFDSP</sequence>